<dbReference type="Proteomes" id="UP001066276">
    <property type="component" value="Chromosome 7"/>
</dbReference>
<evidence type="ECO:0000313" key="1">
    <source>
        <dbReference type="EMBL" id="KAJ1130637.1"/>
    </source>
</evidence>
<dbReference type="EMBL" id="JANPWB010000011">
    <property type="protein sequence ID" value="KAJ1130637.1"/>
    <property type="molecule type" value="Genomic_DNA"/>
</dbReference>
<protein>
    <submittedName>
        <fullName evidence="1">Uncharacterized protein</fullName>
    </submittedName>
</protein>
<sequence>MERMGIGHDFLTLTWGMYCDPVYICHMWVGSPFRIVTSTAAPGRGVCCPLVKGLGRRVLSVSAKVRAERQKFYLCRAQLLIKPQIYKKIRDLNHLAASPSMPFLPQGTYL</sequence>
<reference evidence="1" key="1">
    <citation type="journal article" date="2022" name="bioRxiv">
        <title>Sequencing and chromosome-scale assembly of the giantPleurodeles waltlgenome.</title>
        <authorList>
            <person name="Brown T."/>
            <person name="Elewa A."/>
            <person name="Iarovenko S."/>
            <person name="Subramanian E."/>
            <person name="Araus A.J."/>
            <person name="Petzold A."/>
            <person name="Susuki M."/>
            <person name="Suzuki K.-i.T."/>
            <person name="Hayashi T."/>
            <person name="Toyoda A."/>
            <person name="Oliveira C."/>
            <person name="Osipova E."/>
            <person name="Leigh N.D."/>
            <person name="Simon A."/>
            <person name="Yun M.H."/>
        </authorList>
    </citation>
    <scope>NUCLEOTIDE SEQUENCE</scope>
    <source>
        <strain evidence="1">20211129_DDA</strain>
        <tissue evidence="1">Liver</tissue>
    </source>
</reference>
<proteinExistence type="predicted"/>
<accession>A0AAV7PTQ8</accession>
<evidence type="ECO:0000313" key="2">
    <source>
        <dbReference type="Proteomes" id="UP001066276"/>
    </source>
</evidence>
<comment type="caution">
    <text evidence="1">The sequence shown here is derived from an EMBL/GenBank/DDBJ whole genome shotgun (WGS) entry which is preliminary data.</text>
</comment>
<keyword evidence="2" id="KW-1185">Reference proteome</keyword>
<dbReference type="AlphaFoldDB" id="A0AAV7PTQ8"/>
<name>A0AAV7PTQ8_PLEWA</name>
<gene>
    <name evidence="1" type="ORF">NDU88_008988</name>
</gene>
<organism evidence="1 2">
    <name type="scientific">Pleurodeles waltl</name>
    <name type="common">Iberian ribbed newt</name>
    <dbReference type="NCBI Taxonomy" id="8319"/>
    <lineage>
        <taxon>Eukaryota</taxon>
        <taxon>Metazoa</taxon>
        <taxon>Chordata</taxon>
        <taxon>Craniata</taxon>
        <taxon>Vertebrata</taxon>
        <taxon>Euteleostomi</taxon>
        <taxon>Amphibia</taxon>
        <taxon>Batrachia</taxon>
        <taxon>Caudata</taxon>
        <taxon>Salamandroidea</taxon>
        <taxon>Salamandridae</taxon>
        <taxon>Pleurodelinae</taxon>
        <taxon>Pleurodeles</taxon>
    </lineage>
</organism>